<dbReference type="GeneID" id="33323039"/>
<dbReference type="Gene3D" id="3.40.50.300">
    <property type="entry name" value="P-loop containing nucleotide triphosphate hydrolases"/>
    <property type="match status" value="1"/>
</dbReference>
<organism evidence="3 4">
    <name type="scientific">Thermococcus chitonophagus</name>
    <dbReference type="NCBI Taxonomy" id="54262"/>
    <lineage>
        <taxon>Archaea</taxon>
        <taxon>Methanobacteriati</taxon>
        <taxon>Methanobacteriota</taxon>
        <taxon>Thermococci</taxon>
        <taxon>Thermococcales</taxon>
        <taxon>Thermococcaceae</taxon>
        <taxon>Thermococcus</taxon>
    </lineage>
</organism>
<dbReference type="AlphaFoldDB" id="A0A160VSV6"/>
<accession>A0A160VSV6</accession>
<dbReference type="RefSeq" id="WP_068577954.1">
    <property type="nucleotide sequence ID" value="NZ_CP015193.1"/>
</dbReference>
<protein>
    <recommendedName>
        <fullName evidence="5">ATPase</fullName>
    </recommendedName>
</protein>
<reference evidence="4" key="1">
    <citation type="submission" date="2016-01" db="EMBL/GenBank/DDBJ databases">
        <authorList>
            <person name="Vorgias C.E."/>
        </authorList>
    </citation>
    <scope>NUCLEOTIDE SEQUENCE [LARGE SCALE GENOMIC DNA]</scope>
</reference>
<evidence type="ECO:0000313" key="4">
    <source>
        <dbReference type="Proteomes" id="UP000093069"/>
    </source>
</evidence>
<dbReference type="EMBL" id="LN999010">
    <property type="protein sequence ID" value="CUX78135.1"/>
    <property type="molecule type" value="Genomic_DNA"/>
</dbReference>
<dbReference type="SUPFAM" id="SSF52540">
    <property type="entry name" value="P-loop containing nucleoside triphosphate hydrolases"/>
    <property type="match status" value="1"/>
</dbReference>
<dbReference type="Pfam" id="PF13635">
    <property type="entry name" value="DUF4143"/>
    <property type="match status" value="1"/>
</dbReference>
<proteinExistence type="predicted"/>
<evidence type="ECO:0000259" key="2">
    <source>
        <dbReference type="Pfam" id="PF13635"/>
    </source>
</evidence>
<evidence type="ECO:0000259" key="1">
    <source>
        <dbReference type="Pfam" id="PF13173"/>
    </source>
</evidence>
<feature type="domain" description="AAA" evidence="1">
    <location>
        <begin position="34"/>
        <end position="161"/>
    </location>
</feature>
<dbReference type="InterPro" id="IPR027417">
    <property type="entry name" value="P-loop_NTPase"/>
</dbReference>
<feature type="domain" description="DUF4143" evidence="2">
    <location>
        <begin position="217"/>
        <end position="364"/>
    </location>
</feature>
<name>A0A160VSV6_9EURY</name>
<evidence type="ECO:0008006" key="5">
    <source>
        <dbReference type="Google" id="ProtNLM"/>
    </source>
</evidence>
<dbReference type="PANTHER" id="PTHR33295">
    <property type="entry name" value="ATPASE"/>
    <property type="match status" value="1"/>
</dbReference>
<dbReference type="KEGG" id="tch:CHITON_1356"/>
<sequence length="420" mass="48822">MNTEDVKRYIRLFHERKLPKVIERELKPSLTEGKATIIVGPRRSGKTYLLYSMITDEKERHVYLNFENPLLFGTSAKDFPKIVDAYFDLYPENIGENIVFLLDEVQNVTNWEVGVRYLLEEGFKVALTGSSSRLFSKEIATQFRGRGIIYTLFPLSFREFLRFKGIEIKPRDFYGRKVHKIKALLEEYLKFGGFPEVVLMEDKVRILEEYISVMITKDVVERHGIKNVALVEMIIKLLLSSYAKYASYSSIYRFVKSEVSASKVTVLEYMKALEDSLFFFFLPKFAYSEKESQRAPKKVYLIDTGFSLFTKKDVARDMENVVFMELLRRKHYYDPLMNLYYYNGGGEVDFVVTKAGKVRELIQVTLNLEESYEREISALVKAGKALKCGNLKVVTLDEEDEIKVGSFVVDVIPLWKFLLV</sequence>
<gene>
    <name evidence="3" type="ORF">CHITON_1356</name>
</gene>
<evidence type="ECO:0000313" key="3">
    <source>
        <dbReference type="EMBL" id="CUX78135.1"/>
    </source>
</evidence>
<dbReference type="OrthoDB" id="371918at2157"/>
<dbReference type="Pfam" id="PF13173">
    <property type="entry name" value="AAA_14"/>
    <property type="match status" value="1"/>
</dbReference>
<dbReference type="Proteomes" id="UP000093069">
    <property type="component" value="Chromosome I"/>
</dbReference>
<dbReference type="InterPro" id="IPR025420">
    <property type="entry name" value="DUF4143"/>
</dbReference>
<dbReference type="InterPro" id="IPR041682">
    <property type="entry name" value="AAA_14"/>
</dbReference>
<dbReference type="PANTHER" id="PTHR33295:SF8">
    <property type="entry name" value="AAA+ ATPASE DOMAIN-CONTAINING PROTEIN"/>
    <property type="match status" value="1"/>
</dbReference>